<evidence type="ECO:0000313" key="3">
    <source>
        <dbReference type="EMBL" id="KHG29597.1"/>
    </source>
</evidence>
<reference evidence="3" key="1">
    <citation type="submission" date="2014-09" db="EMBL/GenBank/DDBJ databases">
        <title>G. arboreum L. cv. AKA8401 A2 genome assembly version 1.0.</title>
        <authorList>
            <person name="Mudge J."/>
            <person name="Ramaraj T."/>
            <person name="Lindquist I.E."/>
            <person name="Bharti A.K."/>
            <person name="Sundararajan A."/>
            <person name="Cameron C.T."/>
            <person name="Woodward J.E."/>
            <person name="May G.D."/>
            <person name="Brubaker C."/>
            <person name="Broadhvest J."/>
            <person name="Wilkins T.A."/>
        </authorList>
    </citation>
    <scope>NUCLEOTIDE SEQUENCE</scope>
</reference>
<dbReference type="Proteomes" id="UP000032142">
    <property type="component" value="Unassembled WGS sequence"/>
</dbReference>
<reference evidence="4" key="2">
    <citation type="submission" date="2014-09" db="EMBL/GenBank/DDBJ databases">
        <authorList>
            <person name="Mudge J."/>
            <person name="Ramaraj T."/>
            <person name="Lindquist I.E."/>
            <person name="Bharti A.K."/>
            <person name="Sundararajan A."/>
            <person name="Cameron C.T."/>
            <person name="Woodward J.E."/>
            <person name="May G.D."/>
            <person name="Brubaker C."/>
            <person name="Broadhvest J."/>
            <person name="Wilkins T.A."/>
        </authorList>
    </citation>
    <scope>NUCLEOTIDE SEQUENCE</scope>
    <source>
        <strain evidence="4">cv. AKA8401</strain>
    </source>
</reference>
<dbReference type="EMBL" id="KN450700">
    <property type="protein sequence ID" value="KHG29597.1"/>
    <property type="molecule type" value="Genomic_DNA"/>
</dbReference>
<name>A0A0B0PXK9_GOSAR</name>
<evidence type="ECO:0000313" key="4">
    <source>
        <dbReference type="Proteomes" id="UP000032142"/>
    </source>
</evidence>
<accession>A0A0B0PXK9</accession>
<protein>
    <submittedName>
        <fullName evidence="3">Uncharacterized protein</fullName>
    </submittedName>
</protein>
<keyword evidence="4" id="KW-1185">Reference proteome</keyword>
<dbReference type="EMBL" id="KN418541">
    <property type="protein sequence ID" value="KHG21431.1"/>
    <property type="molecule type" value="Genomic_DNA"/>
</dbReference>
<organism evidence="3 4">
    <name type="scientific">Gossypium arboreum</name>
    <name type="common">Tree cotton</name>
    <name type="synonym">Gossypium nanking</name>
    <dbReference type="NCBI Taxonomy" id="29729"/>
    <lineage>
        <taxon>Eukaryota</taxon>
        <taxon>Viridiplantae</taxon>
        <taxon>Streptophyta</taxon>
        <taxon>Embryophyta</taxon>
        <taxon>Tracheophyta</taxon>
        <taxon>Spermatophyta</taxon>
        <taxon>Magnoliopsida</taxon>
        <taxon>eudicotyledons</taxon>
        <taxon>Gunneridae</taxon>
        <taxon>Pentapetalae</taxon>
        <taxon>rosids</taxon>
        <taxon>malvids</taxon>
        <taxon>Malvales</taxon>
        <taxon>Malvaceae</taxon>
        <taxon>Malvoideae</taxon>
        <taxon>Gossypium</taxon>
    </lineage>
</organism>
<gene>
    <name evidence="1" type="ORF">F383_18859</name>
    <name evidence="2" type="ORF">F383_27033</name>
    <name evidence="3" type="ORF">F383_35412</name>
</gene>
<evidence type="ECO:0000313" key="1">
    <source>
        <dbReference type="EMBL" id="KHG12150.1"/>
    </source>
</evidence>
<sequence>MAVRRRGEMARGNPTTSTVLAYSRSFWCSRLLIFFESNWVSRLGY</sequence>
<dbReference type="AlphaFoldDB" id="A0A0B0PXK9"/>
<proteinExistence type="predicted"/>
<evidence type="ECO:0000313" key="2">
    <source>
        <dbReference type="EMBL" id="KHG21431.1"/>
    </source>
</evidence>
<dbReference type="EMBL" id="KN397148">
    <property type="protein sequence ID" value="KHG12150.1"/>
    <property type="molecule type" value="Genomic_DNA"/>
</dbReference>